<sequence>MFTTMRTSWIFVCGISVFWHFSAEATYRYDSRCQCNGRSPYCAVDAQGVHCLNCKGNSEGRQCERCKDGFYHQGAGKSCLPCGCSPTGSVFTACDSQGRCRCKSGVQGDKCDQCPNGAPLTQDGCPQSSSHSSDQLTQSQSECFCYGHTTDCNKAKGYSIHDITSTFDNGEEEWTAAEANGVTPPELHFRWSSSHGDVEVISTESIPVYLSAPAEFLGNQVLSYGQNLSFSLRLDRGTRRPSKSDVVLEGAGLRVSASLGDLRTVLLCGQKTTHTFRLDERAGSRWQPQISSLQFQKLLQNLTAIKIRGTFGANGRGYLDNVRLVSARLGPGAPAGWVGNCSCPAGYEGQFCERCAVGYTRQSPAHGPFSTCQPCSCRGGSCDPETGDCYSGDETPAVNSCSFGYYPDLAQPKVCRICPCPLGISCSVTPGSLVVTCDRCWLGVTGPLCNKCEDGFYGDPLGEHGPRRACQRCRCGGHMDPKAVGNCNRVTGECLKCMNHTAGPSCELCEDGFHHADPALPCKPCYCSAQGSLTMKCSDRGQCLCREGFEGQKCERSSCPACFDQVKSEVRAYLLKLRKMEALFAGMESGSLPVTDSQMERTLVNAERLVAAMQASAGTLSDVDMDLQTRVMDINRRLSGEDRNLRSVSDTVDSIKEQDQRYHEQLSNTRQLITDIRNKLNAAKQEIRLAEFPLGDTDGGSHTLSSLAERATAMADMHQEEAEKVEEMAQSALTEAEKALVLMRSVISGENKVTELINDLKTKYDRSSARLKVMESQATRLSSSAAQESLLASDTLKQISSLEKTLPDPLKNKPVLDALRDSVEKNLTEFQELQTDIQEDQTKVEDLLAKGKKAQQKQDQLLARANAAKADAQESLKDITTNLDGLEEVLEKLRGFEDQINTNKAAADEAIEKLPAINATIQNAIGKNSQTQRILDNVDGDYNKALETISQLGDAVAQIEALPNNLNGSATLLEEATTFADDLKNLKTQALATMGQLTTETNDADRDNEKAKEALADAAGAYHNAKNTKDEVGETMRAIEGLLSLLGQPGSTDEDRLTELETSMADIRDTVTEKLKPRLTALEEQETGQRRLIARLDSDIDRILLDIDNLEEIRSTIPKGCFNMPPVEKP</sequence>
<proteinExistence type="predicted"/>
<evidence type="ECO:0000256" key="6">
    <source>
        <dbReference type="ARBA" id="ARBA00023180"/>
    </source>
</evidence>
<dbReference type="GO" id="GO:0005576">
    <property type="term" value="C:extracellular region"/>
    <property type="evidence" value="ECO:0007669"/>
    <property type="project" value="UniProtKB-ARBA"/>
</dbReference>
<comment type="caution">
    <text evidence="8">Lacks conserved residue(s) required for the propagation of feature annotation.</text>
</comment>
<dbReference type="Proteomes" id="UP001221898">
    <property type="component" value="Unassembled WGS sequence"/>
</dbReference>
<organism evidence="13 14">
    <name type="scientific">Aldrovandia affinis</name>
    <dbReference type="NCBI Taxonomy" id="143900"/>
    <lineage>
        <taxon>Eukaryota</taxon>
        <taxon>Metazoa</taxon>
        <taxon>Chordata</taxon>
        <taxon>Craniata</taxon>
        <taxon>Vertebrata</taxon>
        <taxon>Euteleostomi</taxon>
        <taxon>Actinopterygii</taxon>
        <taxon>Neopterygii</taxon>
        <taxon>Teleostei</taxon>
        <taxon>Notacanthiformes</taxon>
        <taxon>Halosauridae</taxon>
        <taxon>Aldrovandia</taxon>
    </lineage>
</organism>
<dbReference type="PANTHER" id="PTHR10574:SF270">
    <property type="entry name" value="LAMININ SUBUNIT GAMMA-1"/>
    <property type="match status" value="1"/>
</dbReference>
<evidence type="ECO:0000313" key="13">
    <source>
        <dbReference type="EMBL" id="KAJ8390414.1"/>
    </source>
</evidence>
<dbReference type="PANTHER" id="PTHR10574">
    <property type="entry name" value="NETRIN/LAMININ-RELATED"/>
    <property type="match status" value="1"/>
</dbReference>
<dbReference type="PRINTS" id="PR00011">
    <property type="entry name" value="EGFLAMININ"/>
</dbReference>
<dbReference type="PROSITE" id="PS01248">
    <property type="entry name" value="EGF_LAM_1"/>
    <property type="match status" value="3"/>
</dbReference>
<dbReference type="SUPFAM" id="SSF57196">
    <property type="entry name" value="EGF/Laminin"/>
    <property type="match status" value="2"/>
</dbReference>
<keyword evidence="4" id="KW-0964">Secreted</keyword>
<feature type="disulfide bond" evidence="8">
    <location>
        <begin position="102"/>
        <end position="111"/>
    </location>
</feature>
<dbReference type="SMART" id="SM00281">
    <property type="entry name" value="LamB"/>
    <property type="match status" value="1"/>
</dbReference>
<feature type="signal peptide" evidence="10">
    <location>
        <begin position="1"/>
        <end position="25"/>
    </location>
</feature>
<feature type="coiled-coil region" evidence="9">
    <location>
        <begin position="666"/>
        <end position="777"/>
    </location>
</feature>
<dbReference type="SMART" id="SM00180">
    <property type="entry name" value="EGF_Lam"/>
    <property type="match status" value="6"/>
</dbReference>
<dbReference type="Pfam" id="PF00053">
    <property type="entry name" value="EGF_laminin"/>
    <property type="match status" value="6"/>
</dbReference>
<keyword evidence="4" id="KW-0272">Extracellular matrix</keyword>
<dbReference type="FunFam" id="2.10.25.10:FF:000188">
    <property type="entry name" value="Laminin subunit gamma 2"/>
    <property type="match status" value="1"/>
</dbReference>
<evidence type="ECO:0000313" key="14">
    <source>
        <dbReference type="Proteomes" id="UP001221898"/>
    </source>
</evidence>
<keyword evidence="3" id="KW-0677">Repeat</keyword>
<gene>
    <name evidence="13" type="ORF">AAFF_G00108080</name>
</gene>
<keyword evidence="6" id="KW-0325">Glycoprotein</keyword>
<evidence type="ECO:0000259" key="11">
    <source>
        <dbReference type="PROSITE" id="PS50027"/>
    </source>
</evidence>
<dbReference type="GO" id="GO:0009888">
    <property type="term" value="P:tissue development"/>
    <property type="evidence" value="ECO:0007669"/>
    <property type="project" value="TreeGrafter"/>
</dbReference>
<evidence type="ECO:0000256" key="4">
    <source>
        <dbReference type="ARBA" id="ARBA00022869"/>
    </source>
</evidence>
<evidence type="ECO:0000256" key="2">
    <source>
        <dbReference type="ARBA" id="ARBA00022729"/>
    </source>
</evidence>
<dbReference type="PROSITE" id="PS50027">
    <property type="entry name" value="EGF_LAM_2"/>
    <property type="match status" value="1"/>
</dbReference>
<evidence type="ECO:0000256" key="5">
    <source>
        <dbReference type="ARBA" id="ARBA00023157"/>
    </source>
</evidence>
<evidence type="ECO:0000259" key="12">
    <source>
        <dbReference type="PROSITE" id="PS51115"/>
    </source>
</evidence>
<dbReference type="InterPro" id="IPR050440">
    <property type="entry name" value="Laminin/Netrin_ECM"/>
</dbReference>
<evidence type="ECO:0008006" key="15">
    <source>
        <dbReference type="Google" id="ProtNLM"/>
    </source>
</evidence>
<dbReference type="GO" id="GO:0009887">
    <property type="term" value="P:animal organ morphogenesis"/>
    <property type="evidence" value="ECO:0007669"/>
    <property type="project" value="TreeGrafter"/>
</dbReference>
<evidence type="ECO:0000256" key="9">
    <source>
        <dbReference type="SAM" id="Coils"/>
    </source>
</evidence>
<feature type="disulfide bond" evidence="8">
    <location>
        <begin position="82"/>
        <end position="94"/>
    </location>
</feature>
<feature type="chain" id="PRO_5041905040" description="Laminin subunit gamma-2-like" evidence="10">
    <location>
        <begin position="26"/>
        <end position="1130"/>
    </location>
</feature>
<dbReference type="GO" id="GO:0005604">
    <property type="term" value="C:basement membrane"/>
    <property type="evidence" value="ECO:0007669"/>
    <property type="project" value="UniProtKB-SubCell"/>
</dbReference>
<keyword evidence="4" id="KW-0084">Basement membrane</keyword>
<dbReference type="Gene3D" id="2.10.25.10">
    <property type="entry name" value="Laminin"/>
    <property type="match status" value="5"/>
</dbReference>
<evidence type="ECO:0000256" key="10">
    <source>
        <dbReference type="SAM" id="SignalP"/>
    </source>
</evidence>
<feature type="domain" description="Laminin EGF-like" evidence="11">
    <location>
        <begin position="82"/>
        <end position="127"/>
    </location>
</feature>
<evidence type="ECO:0000256" key="3">
    <source>
        <dbReference type="ARBA" id="ARBA00022737"/>
    </source>
</evidence>
<dbReference type="GO" id="GO:0007411">
    <property type="term" value="P:axon guidance"/>
    <property type="evidence" value="ECO:0007669"/>
    <property type="project" value="TreeGrafter"/>
</dbReference>
<protein>
    <recommendedName>
        <fullName evidence="15">Laminin subunit gamma-2-like</fullName>
    </recommendedName>
</protein>
<keyword evidence="9" id="KW-0175">Coiled coil</keyword>
<dbReference type="FunFam" id="2.10.25.10:FF:000051">
    <property type="entry name" value="Laminin subunit alpha 4"/>
    <property type="match status" value="1"/>
</dbReference>
<dbReference type="InterPro" id="IPR002049">
    <property type="entry name" value="LE_dom"/>
</dbReference>
<accession>A0AAD7RU52</accession>
<keyword evidence="5 8" id="KW-1015">Disulfide bond</keyword>
<dbReference type="InterPro" id="IPR000034">
    <property type="entry name" value="Laminin_IV"/>
</dbReference>
<evidence type="ECO:0000256" key="8">
    <source>
        <dbReference type="PROSITE-ProRule" id="PRU00460"/>
    </source>
</evidence>
<keyword evidence="7 8" id="KW-0424">Laminin EGF-like domain</keyword>
<dbReference type="CDD" id="cd00055">
    <property type="entry name" value="EGF_Lam"/>
    <property type="match status" value="5"/>
</dbReference>
<comment type="caution">
    <text evidence="13">The sequence shown here is derived from an EMBL/GenBank/DDBJ whole genome shotgun (WGS) entry which is preliminary data.</text>
</comment>
<feature type="domain" description="Laminin IV type A" evidence="12">
    <location>
        <begin position="169"/>
        <end position="354"/>
    </location>
</feature>
<reference evidence="13" key="1">
    <citation type="journal article" date="2023" name="Science">
        <title>Genome structures resolve the early diversification of teleost fishes.</title>
        <authorList>
            <person name="Parey E."/>
            <person name="Louis A."/>
            <person name="Montfort J."/>
            <person name="Bouchez O."/>
            <person name="Roques C."/>
            <person name="Iampietro C."/>
            <person name="Lluch J."/>
            <person name="Castinel A."/>
            <person name="Donnadieu C."/>
            <person name="Desvignes T."/>
            <person name="Floi Bucao C."/>
            <person name="Jouanno E."/>
            <person name="Wen M."/>
            <person name="Mejri S."/>
            <person name="Dirks R."/>
            <person name="Jansen H."/>
            <person name="Henkel C."/>
            <person name="Chen W.J."/>
            <person name="Zahm M."/>
            <person name="Cabau C."/>
            <person name="Klopp C."/>
            <person name="Thompson A.W."/>
            <person name="Robinson-Rechavi M."/>
            <person name="Braasch I."/>
            <person name="Lecointre G."/>
            <person name="Bobe J."/>
            <person name="Postlethwait J.H."/>
            <person name="Berthelot C."/>
            <person name="Roest Crollius H."/>
            <person name="Guiguen Y."/>
        </authorList>
    </citation>
    <scope>NUCLEOTIDE SEQUENCE</scope>
    <source>
        <strain evidence="13">NC1722</strain>
    </source>
</reference>
<feature type="coiled-coil region" evidence="9">
    <location>
        <begin position="830"/>
        <end position="889"/>
    </location>
</feature>
<evidence type="ECO:0000256" key="1">
    <source>
        <dbReference type="ARBA" id="ARBA00004302"/>
    </source>
</evidence>
<keyword evidence="2 10" id="KW-0732">Signal</keyword>
<dbReference type="Pfam" id="PF00052">
    <property type="entry name" value="Laminin_B"/>
    <property type="match status" value="1"/>
</dbReference>
<dbReference type="PROSITE" id="PS51115">
    <property type="entry name" value="LAMININ_IVA"/>
    <property type="match status" value="1"/>
</dbReference>
<dbReference type="AlphaFoldDB" id="A0AAD7RU52"/>
<comment type="subcellular location">
    <subcellularLocation>
        <location evidence="1">Secreted</location>
        <location evidence="1">Extracellular space</location>
        <location evidence="1">Extracellular matrix</location>
        <location evidence="1">Basement membrane</location>
    </subcellularLocation>
</comment>
<keyword evidence="14" id="KW-1185">Reference proteome</keyword>
<dbReference type="EMBL" id="JAINUG010000170">
    <property type="protein sequence ID" value="KAJ8390414.1"/>
    <property type="molecule type" value="Genomic_DNA"/>
</dbReference>
<evidence type="ECO:0000256" key="7">
    <source>
        <dbReference type="ARBA" id="ARBA00023292"/>
    </source>
</evidence>
<name>A0AAD7RU52_9TELE</name>